<evidence type="ECO:0000313" key="7">
    <source>
        <dbReference type="Proteomes" id="UP000501727"/>
    </source>
</evidence>
<dbReference type="RefSeq" id="WP_231699589.1">
    <property type="nucleotide sequence ID" value="NZ_AP022829.1"/>
</dbReference>
<dbReference type="SMART" id="SM00345">
    <property type="entry name" value="HTH_GNTR"/>
    <property type="match status" value="1"/>
</dbReference>
<dbReference type="PANTHER" id="PTHR38445">
    <property type="entry name" value="HTH-TYPE TRANSCRIPTIONAL REPRESSOR YTRA"/>
    <property type="match status" value="1"/>
</dbReference>
<dbReference type="InterPro" id="IPR036388">
    <property type="entry name" value="WH-like_DNA-bd_sf"/>
</dbReference>
<dbReference type="PROSITE" id="PS50949">
    <property type="entry name" value="HTH_GNTR"/>
    <property type="match status" value="1"/>
</dbReference>
<dbReference type="SUPFAM" id="SSF46785">
    <property type="entry name" value="Winged helix' DNA-binding domain"/>
    <property type="match status" value="1"/>
</dbReference>
<feature type="region of interest" description="Disordered" evidence="4">
    <location>
        <begin position="138"/>
        <end position="180"/>
    </location>
</feature>
<feature type="compositionally biased region" description="Basic and acidic residues" evidence="4">
    <location>
        <begin position="138"/>
        <end position="156"/>
    </location>
</feature>
<reference evidence="7" key="2">
    <citation type="submission" date="2020-03" db="EMBL/GenBank/DDBJ databases">
        <title>Complete Genome Sequence of Adlercreutzia sp. strain 8CFCBH1 Producing Equol, Isolated from Healthy Japanese Feces.</title>
        <authorList>
            <person name="Ogata Y."/>
            <person name="Sakamoto M."/>
            <person name="Ohkuma M."/>
            <person name="Hattori M."/>
            <person name="Suda W."/>
        </authorList>
    </citation>
    <scope>NUCLEOTIDE SEQUENCE [LARGE SCALE GENOMIC DNA]</scope>
    <source>
        <strain evidence="7">8CFCBH1</strain>
    </source>
</reference>
<sequence>MVKLGKTIPAGDLFELDAASSIPVWLQLKNRFIYLITSGFYLPGDQLPTVRGLAAEVEVNYNTVSKVYQSLEEDGYIVSKRRLGAFVADVSDKPGVSAEVTAEIVTAEYLKRCQELGMSLEDIDAQFTAALVAAKAKREKDGTSEGAAHDPQEARRGRLVKFPEPAGEGAADGRAAGNGA</sequence>
<dbReference type="Pfam" id="PF00392">
    <property type="entry name" value="GntR"/>
    <property type="match status" value="1"/>
</dbReference>
<dbReference type="KEGG" id="ahat:ADCFC_07460"/>
<dbReference type="GO" id="GO:0003677">
    <property type="term" value="F:DNA binding"/>
    <property type="evidence" value="ECO:0007669"/>
    <property type="project" value="UniProtKB-KW"/>
</dbReference>
<evidence type="ECO:0000256" key="2">
    <source>
        <dbReference type="ARBA" id="ARBA00023125"/>
    </source>
</evidence>
<evidence type="ECO:0000256" key="1">
    <source>
        <dbReference type="ARBA" id="ARBA00023015"/>
    </source>
</evidence>
<dbReference type="InterPro" id="IPR000524">
    <property type="entry name" value="Tscrpt_reg_HTH_GntR"/>
</dbReference>
<keyword evidence="2" id="KW-0238">DNA-binding</keyword>
<name>A0A6F8SKA2_9ACTN</name>
<keyword evidence="7" id="KW-1185">Reference proteome</keyword>
<dbReference type="AlphaFoldDB" id="A0A6F8SKA2"/>
<evidence type="ECO:0000313" key="6">
    <source>
        <dbReference type="EMBL" id="BCA88127.1"/>
    </source>
</evidence>
<dbReference type="Proteomes" id="UP000501727">
    <property type="component" value="Chromosome"/>
</dbReference>
<feature type="domain" description="HTH gntR-type" evidence="5">
    <location>
        <begin position="22"/>
        <end position="90"/>
    </location>
</feature>
<dbReference type="CDD" id="cd07377">
    <property type="entry name" value="WHTH_GntR"/>
    <property type="match status" value="1"/>
</dbReference>
<dbReference type="GO" id="GO:0003700">
    <property type="term" value="F:DNA-binding transcription factor activity"/>
    <property type="evidence" value="ECO:0007669"/>
    <property type="project" value="InterPro"/>
</dbReference>
<dbReference type="Gene3D" id="1.10.10.10">
    <property type="entry name" value="Winged helix-like DNA-binding domain superfamily/Winged helix DNA-binding domain"/>
    <property type="match status" value="1"/>
</dbReference>
<dbReference type="InterPro" id="IPR036390">
    <property type="entry name" value="WH_DNA-bd_sf"/>
</dbReference>
<proteinExistence type="predicted"/>
<organism evidence="6 7">
    <name type="scientific">Adlercreutzia hattorii</name>
    <dbReference type="NCBI Taxonomy" id="2707299"/>
    <lineage>
        <taxon>Bacteria</taxon>
        <taxon>Bacillati</taxon>
        <taxon>Actinomycetota</taxon>
        <taxon>Coriobacteriia</taxon>
        <taxon>Eggerthellales</taxon>
        <taxon>Eggerthellaceae</taxon>
        <taxon>Adlercreutzia</taxon>
    </lineage>
</organism>
<gene>
    <name evidence="6" type="ORF">ADCFC_06250</name>
</gene>
<evidence type="ECO:0000256" key="4">
    <source>
        <dbReference type="SAM" id="MobiDB-lite"/>
    </source>
</evidence>
<reference evidence="7" key="1">
    <citation type="journal article" date="2020" name="Microbiol. Resour. Announc.">
        <title>Complete Genome Sequence of Adlercreutzia sp. Strain 8CFCBH1, a Potent Producer of Equol, Isolated from Healthy Japanese Feces.</title>
        <authorList>
            <person name="Ogata Y."/>
            <person name="Sakamoto M."/>
            <person name="Ohkuma M."/>
            <person name="Hattori M."/>
            <person name="Suda W."/>
        </authorList>
    </citation>
    <scope>NUCLEOTIDE SEQUENCE [LARGE SCALE GENOMIC DNA]</scope>
    <source>
        <strain evidence="7">8CFCBH1</strain>
    </source>
</reference>
<protein>
    <recommendedName>
        <fullName evidence="5">HTH gntR-type domain-containing protein</fullName>
    </recommendedName>
</protein>
<feature type="compositionally biased region" description="Low complexity" evidence="4">
    <location>
        <begin position="166"/>
        <end position="180"/>
    </location>
</feature>
<keyword evidence="1" id="KW-0805">Transcription regulation</keyword>
<accession>A0A6F8SKA2</accession>
<dbReference type="EMBL" id="AP022829">
    <property type="protein sequence ID" value="BCA88127.1"/>
    <property type="molecule type" value="Genomic_DNA"/>
</dbReference>
<keyword evidence="3" id="KW-0804">Transcription</keyword>
<evidence type="ECO:0000256" key="3">
    <source>
        <dbReference type="ARBA" id="ARBA00023163"/>
    </source>
</evidence>
<dbReference type="PANTHER" id="PTHR38445:SF9">
    <property type="entry name" value="HTH-TYPE TRANSCRIPTIONAL REPRESSOR YTRA"/>
    <property type="match status" value="1"/>
</dbReference>
<evidence type="ECO:0000259" key="5">
    <source>
        <dbReference type="PROSITE" id="PS50949"/>
    </source>
</evidence>